<comment type="caution">
    <text evidence="2">The sequence shown here is derived from an EMBL/GenBank/DDBJ whole genome shotgun (WGS) entry which is preliminary data.</text>
</comment>
<dbReference type="OrthoDB" id="9812311at2"/>
<dbReference type="Pfam" id="PF02698">
    <property type="entry name" value="DUF218"/>
    <property type="match status" value="1"/>
</dbReference>
<evidence type="ECO:0000259" key="1">
    <source>
        <dbReference type="Pfam" id="PF02698"/>
    </source>
</evidence>
<name>A0A109B939_HYPSL</name>
<dbReference type="PATRIC" id="fig|121290.4.peg.789"/>
<gene>
    <name evidence="2" type="ORF">APY04_3356</name>
</gene>
<dbReference type="PANTHER" id="PTHR30336">
    <property type="entry name" value="INNER MEMBRANE PROTEIN, PROBABLE PERMEASE"/>
    <property type="match status" value="1"/>
</dbReference>
<reference evidence="2 3" key="1">
    <citation type="submission" date="2015-10" db="EMBL/GenBank/DDBJ databases">
        <title>Transcriptomic analysis of a linuron degrading triple-species bacterial consortium.</title>
        <authorList>
            <person name="Albers P."/>
        </authorList>
    </citation>
    <scope>NUCLEOTIDE SEQUENCE [LARGE SCALE GENOMIC DNA]</scope>
    <source>
        <strain evidence="2 3">WDL6</strain>
    </source>
</reference>
<dbReference type="GO" id="GO:0000270">
    <property type="term" value="P:peptidoglycan metabolic process"/>
    <property type="evidence" value="ECO:0007669"/>
    <property type="project" value="TreeGrafter"/>
</dbReference>
<evidence type="ECO:0000313" key="2">
    <source>
        <dbReference type="EMBL" id="KWT64344.1"/>
    </source>
</evidence>
<dbReference type="InterPro" id="IPR003848">
    <property type="entry name" value="DUF218"/>
</dbReference>
<organism evidence="2 3">
    <name type="scientific">Hyphomicrobium sulfonivorans</name>
    <dbReference type="NCBI Taxonomy" id="121290"/>
    <lineage>
        <taxon>Bacteria</taxon>
        <taxon>Pseudomonadati</taxon>
        <taxon>Pseudomonadota</taxon>
        <taxon>Alphaproteobacteria</taxon>
        <taxon>Hyphomicrobiales</taxon>
        <taxon>Hyphomicrobiaceae</taxon>
        <taxon>Hyphomicrobium</taxon>
    </lineage>
</organism>
<dbReference type="RefSeq" id="WP_068464872.1">
    <property type="nucleotide sequence ID" value="NZ_JAEFBX010000002.1"/>
</dbReference>
<dbReference type="STRING" id="121290.APY04_3356"/>
<dbReference type="InterPro" id="IPR051599">
    <property type="entry name" value="Cell_Envelope_Assoc"/>
</dbReference>
<dbReference type="EMBL" id="LMTR01000093">
    <property type="protein sequence ID" value="KWT64344.1"/>
    <property type="molecule type" value="Genomic_DNA"/>
</dbReference>
<dbReference type="AlphaFoldDB" id="A0A109B939"/>
<accession>A0A109B939</accession>
<dbReference type="GO" id="GO:0043164">
    <property type="term" value="P:Gram-negative-bacterium-type cell wall biogenesis"/>
    <property type="evidence" value="ECO:0007669"/>
    <property type="project" value="TreeGrafter"/>
</dbReference>
<feature type="domain" description="DUF218" evidence="1">
    <location>
        <begin position="42"/>
        <end position="181"/>
    </location>
</feature>
<dbReference type="PANTHER" id="PTHR30336:SF4">
    <property type="entry name" value="ENVELOPE BIOGENESIS FACTOR ELYC"/>
    <property type="match status" value="1"/>
</dbReference>
<dbReference type="Proteomes" id="UP000059074">
    <property type="component" value="Unassembled WGS sequence"/>
</dbReference>
<sequence>MSSLWRVLVFGSAAIAVLLMLGFVVFANVVTSPVMEANPNGDAIVVLTGESARIAEGARLLDEGRAGRMLISGVFPRTGKKALLEISGLPEDKFDCCVDIDYAALDTVGNAQQTRNWAAAHGYNSVIVVTASYHMPRSLAELSLALPDVELIPHPVMPGSFPTSHWWLNTAVTRTLISEYLKFLPRAARLTMARLVRSASSSSVAKEAAESSSAGIF</sequence>
<evidence type="ECO:0000313" key="3">
    <source>
        <dbReference type="Proteomes" id="UP000059074"/>
    </source>
</evidence>
<dbReference type="GO" id="GO:0005886">
    <property type="term" value="C:plasma membrane"/>
    <property type="evidence" value="ECO:0007669"/>
    <property type="project" value="TreeGrafter"/>
</dbReference>
<keyword evidence="3" id="KW-1185">Reference proteome</keyword>
<dbReference type="CDD" id="cd06259">
    <property type="entry name" value="YdcF-like"/>
    <property type="match status" value="1"/>
</dbReference>
<protein>
    <recommendedName>
        <fullName evidence="1">DUF218 domain-containing protein</fullName>
    </recommendedName>
</protein>
<proteinExistence type="predicted"/>